<dbReference type="InterPro" id="IPR024370">
    <property type="entry name" value="PBP_domain"/>
</dbReference>
<protein>
    <recommendedName>
        <fullName evidence="4">Phosphate-binding protein</fullName>
    </recommendedName>
</protein>
<reference evidence="7 8" key="1">
    <citation type="journal article" date="2020" name="ISME J.">
        <title>Comparative genomics reveals insights into cyanobacterial evolution and habitat adaptation.</title>
        <authorList>
            <person name="Chen M.Y."/>
            <person name="Teng W.K."/>
            <person name="Zhao L."/>
            <person name="Hu C.X."/>
            <person name="Zhou Y.K."/>
            <person name="Han B.P."/>
            <person name="Song L.R."/>
            <person name="Shu W.S."/>
        </authorList>
    </citation>
    <scope>NUCLEOTIDE SEQUENCE [LARGE SCALE GENOMIC DNA]</scope>
    <source>
        <strain evidence="7 8">FACHB-391</strain>
    </source>
</reference>
<keyword evidence="4" id="KW-0592">Phosphate transport</keyword>
<evidence type="ECO:0000256" key="2">
    <source>
        <dbReference type="ARBA" id="ARBA00022448"/>
    </source>
</evidence>
<dbReference type="Proteomes" id="UP000604661">
    <property type="component" value="Unassembled WGS sequence"/>
</dbReference>
<organism evidence="7 8">
    <name type="scientific">Nostoc linckia FACHB-391</name>
    <dbReference type="NCBI Taxonomy" id="2692906"/>
    <lineage>
        <taxon>Bacteria</taxon>
        <taxon>Bacillati</taxon>
        <taxon>Cyanobacteriota</taxon>
        <taxon>Cyanophyceae</taxon>
        <taxon>Nostocales</taxon>
        <taxon>Nostocaceae</taxon>
        <taxon>Nostoc</taxon>
    </lineage>
</organism>
<dbReference type="PANTHER" id="PTHR30570">
    <property type="entry name" value="PERIPLASMIC PHOSPHATE BINDING COMPONENT OF PHOSPHATE ABC TRANSPORTER"/>
    <property type="match status" value="1"/>
</dbReference>
<feature type="region of interest" description="Disordered" evidence="5">
    <location>
        <begin position="27"/>
        <end position="54"/>
    </location>
</feature>
<keyword evidence="8" id="KW-1185">Reference proteome</keyword>
<evidence type="ECO:0000256" key="4">
    <source>
        <dbReference type="RuleBase" id="RU367119"/>
    </source>
</evidence>
<feature type="compositionally biased region" description="Low complexity" evidence="5">
    <location>
        <begin position="27"/>
        <end position="51"/>
    </location>
</feature>
<evidence type="ECO:0000256" key="5">
    <source>
        <dbReference type="SAM" id="MobiDB-lite"/>
    </source>
</evidence>
<dbReference type="PROSITE" id="PS51257">
    <property type="entry name" value="PROKAR_LIPOPROTEIN"/>
    <property type="match status" value="1"/>
</dbReference>
<evidence type="ECO:0000256" key="3">
    <source>
        <dbReference type="ARBA" id="ARBA00022729"/>
    </source>
</evidence>
<dbReference type="InterPro" id="IPR011862">
    <property type="entry name" value="Phos-bd"/>
</dbReference>
<sequence length="357" mass="37783">MFSSKVQLVAPLVALAIGIGSCGDNNQASNNSSPAADGGATPATNTATGSNLSGKVQIDGSSTVYPISEAMAEEFQKANPGVQVTVASSGTGGGFKKFCAGETDISNASRPIKPEEVELCKKGNIEYIELPIAYDGLSVVVNPQNNFAACLKVDELKKMWEPAAQGKITQWNQINPKFPAQKIGLYGPGTDSGTYDYFTQAVVGKEGQSRGDFTASEDDNTLVQGVSADQGGIAFFGYAYYENNKEKLKLVGIDGGKGCVQPSPQTIGDGTYQPLSRPEFIYVKKTAATRPEVKAFVDFNYAPANQKLVTEVGYVPLPSDLLTEVQGRFNSGKVGSIFEGKGSQVGVTLKDLLKQEK</sequence>
<dbReference type="Gene3D" id="3.40.190.10">
    <property type="entry name" value="Periplasmic binding protein-like II"/>
    <property type="match status" value="2"/>
</dbReference>
<evidence type="ECO:0000259" key="6">
    <source>
        <dbReference type="Pfam" id="PF12849"/>
    </source>
</evidence>
<comment type="similarity">
    <text evidence="1 4">Belongs to the PstS family.</text>
</comment>
<comment type="function">
    <text evidence="4">Involved in the system for phosphate transport across the cytoplasmic membrane.</text>
</comment>
<feature type="domain" description="PBP" evidence="6">
    <location>
        <begin position="46"/>
        <end position="299"/>
    </location>
</feature>
<gene>
    <name evidence="7" type="ORF">H6G95_10535</name>
</gene>
<dbReference type="PANTHER" id="PTHR30570:SF1">
    <property type="entry name" value="PHOSPHATE-BINDING PROTEIN PSTS"/>
    <property type="match status" value="1"/>
</dbReference>
<accession>A0ABR8ETY2</accession>
<dbReference type="Pfam" id="PF12849">
    <property type="entry name" value="PBP_like_2"/>
    <property type="match status" value="1"/>
</dbReference>
<keyword evidence="2 4" id="KW-0813">Transport</keyword>
<proteinExistence type="inferred from homology"/>
<dbReference type="CDD" id="cd13654">
    <property type="entry name" value="PBP2_phosphate_like_2"/>
    <property type="match status" value="1"/>
</dbReference>
<dbReference type="EMBL" id="JACJTE010000008">
    <property type="protein sequence ID" value="MBD2561046.1"/>
    <property type="molecule type" value="Genomic_DNA"/>
</dbReference>
<evidence type="ECO:0000256" key="1">
    <source>
        <dbReference type="ARBA" id="ARBA00008725"/>
    </source>
</evidence>
<dbReference type="NCBIfam" id="TIGR02136">
    <property type="entry name" value="ptsS_2"/>
    <property type="match status" value="1"/>
</dbReference>
<name>A0ABR8ETY2_NOSLI</name>
<keyword evidence="3" id="KW-0732">Signal</keyword>
<comment type="caution">
    <text evidence="7">The sequence shown here is derived from an EMBL/GenBank/DDBJ whole genome shotgun (WGS) entry which is preliminary data.</text>
</comment>
<dbReference type="RefSeq" id="WP_190892508.1">
    <property type="nucleotide sequence ID" value="NZ_JACJTE010000008.1"/>
</dbReference>
<evidence type="ECO:0000313" key="7">
    <source>
        <dbReference type="EMBL" id="MBD2561046.1"/>
    </source>
</evidence>
<dbReference type="InterPro" id="IPR050811">
    <property type="entry name" value="Phosphate_ABC_transporter"/>
</dbReference>
<evidence type="ECO:0000313" key="8">
    <source>
        <dbReference type="Proteomes" id="UP000604661"/>
    </source>
</evidence>
<dbReference type="SUPFAM" id="SSF53850">
    <property type="entry name" value="Periplasmic binding protein-like II"/>
    <property type="match status" value="1"/>
</dbReference>